<organism evidence="3 4">
    <name type="scientific">Hypothenemus hampei</name>
    <name type="common">Coffee berry borer</name>
    <dbReference type="NCBI Taxonomy" id="57062"/>
    <lineage>
        <taxon>Eukaryota</taxon>
        <taxon>Metazoa</taxon>
        <taxon>Ecdysozoa</taxon>
        <taxon>Arthropoda</taxon>
        <taxon>Hexapoda</taxon>
        <taxon>Insecta</taxon>
        <taxon>Pterygota</taxon>
        <taxon>Neoptera</taxon>
        <taxon>Endopterygota</taxon>
        <taxon>Coleoptera</taxon>
        <taxon>Polyphaga</taxon>
        <taxon>Cucujiformia</taxon>
        <taxon>Curculionidae</taxon>
        <taxon>Scolytinae</taxon>
        <taxon>Hypothenemus</taxon>
    </lineage>
</organism>
<reference evidence="3 4" key="1">
    <citation type="submission" date="2024-05" db="EMBL/GenBank/DDBJ databases">
        <title>Genetic variation in Jamaican populations of the coffee berry borer (Hypothenemus hampei).</title>
        <authorList>
            <person name="Errbii M."/>
            <person name="Myrie A."/>
        </authorList>
    </citation>
    <scope>NUCLEOTIDE SEQUENCE [LARGE SCALE GENOMIC DNA]</scope>
    <source>
        <strain evidence="3">JA-Hopewell-2020-01-JO</strain>
        <tissue evidence="3">Whole body</tissue>
    </source>
</reference>
<dbReference type="AlphaFoldDB" id="A0ABD1E504"/>
<gene>
    <name evidence="3" type="ORF">ABEB36_013579</name>
</gene>
<evidence type="ECO:0000256" key="2">
    <source>
        <dbReference type="SAM" id="MobiDB-lite"/>
    </source>
</evidence>
<keyword evidence="4" id="KW-1185">Reference proteome</keyword>
<evidence type="ECO:0000313" key="4">
    <source>
        <dbReference type="Proteomes" id="UP001566132"/>
    </source>
</evidence>
<feature type="region of interest" description="Disordered" evidence="2">
    <location>
        <begin position="103"/>
        <end position="136"/>
    </location>
</feature>
<comment type="caution">
    <text evidence="3">The sequence shown here is derived from an EMBL/GenBank/DDBJ whole genome shotgun (WGS) entry which is preliminary data.</text>
</comment>
<accession>A0ABD1E504</accession>
<feature type="compositionally biased region" description="Basic residues" evidence="2">
    <location>
        <begin position="30"/>
        <end position="39"/>
    </location>
</feature>
<evidence type="ECO:0000256" key="1">
    <source>
        <dbReference type="SAM" id="Coils"/>
    </source>
</evidence>
<feature type="coiled-coil region" evidence="1">
    <location>
        <begin position="142"/>
        <end position="169"/>
    </location>
</feature>
<feature type="compositionally biased region" description="Basic and acidic residues" evidence="2">
    <location>
        <begin position="1"/>
        <end position="12"/>
    </location>
</feature>
<name>A0ABD1E504_HYPHA</name>
<dbReference type="Proteomes" id="UP001566132">
    <property type="component" value="Unassembled WGS sequence"/>
</dbReference>
<protein>
    <submittedName>
        <fullName evidence="3">Uncharacterized protein</fullName>
    </submittedName>
</protein>
<feature type="region of interest" description="Disordered" evidence="2">
    <location>
        <begin position="1"/>
        <end position="68"/>
    </location>
</feature>
<feature type="compositionally biased region" description="Basic and acidic residues" evidence="2">
    <location>
        <begin position="44"/>
        <end position="62"/>
    </location>
</feature>
<evidence type="ECO:0000313" key="3">
    <source>
        <dbReference type="EMBL" id="KAL1489635.1"/>
    </source>
</evidence>
<proteinExistence type="predicted"/>
<keyword evidence="1" id="KW-0175">Coiled coil</keyword>
<dbReference type="EMBL" id="JBDJPC010000011">
    <property type="protein sequence ID" value="KAL1489635.1"/>
    <property type="molecule type" value="Genomic_DNA"/>
</dbReference>
<sequence>MSSEKGTHREDSNESICISSDEEGSSSAAVKKKRTRKNTKSTPRSRDKNWRAREKVEARPSEQDPVSSLCNHADILGKLIQKSYKPKGEIKDKILLMTKLSQKIREGKGSQQIDTPDRRLVSARGKPASGEKGKNLPAPLEKEELQNELLMLKRQLNEQSNRIKNLEQASRTNGKGYQDLEGYLDIPWPQHTYLNTDEVSPELVQDASWDLALVVDRNSNLESQIIKMVTRKYPEILNLLDFGVAGLEYLVQTIRSSRAGAVNTEKAIFVITVEGDDNEVAFKSLELLKQKMNELGRNRIIALADPIHLRKPLRNMMEFLLRDSVIRCGTLFTRKVREGRFGRQKSRTRGNKPRVETVTIQQEGKSYADTLKELKKRVDIEKMGIGIQGIRKTEQGKLQIRVKGGGNQGDTLKRAIEKTLKEAVVKVQTKQTTLHVMGIEGDMSSRVVLIFAIFEF</sequence>